<dbReference type="OrthoDB" id="8968505at2"/>
<dbReference type="AlphaFoldDB" id="A0A1H1JKV3"/>
<protein>
    <recommendedName>
        <fullName evidence="3">Prevent-host-death protein</fullName>
    </recommendedName>
</protein>
<proteinExistence type="predicted"/>
<sequence length="77" mass="8930">MEKRVSKAIFKSRACELFRQVEMLGETVVVTDRGQPTIEIRPYRSKQENPLELLRASIVHINMKHPAVPTALEQEER</sequence>
<dbReference type="EMBL" id="FNKP01000003">
    <property type="protein sequence ID" value="SDR50658.1"/>
    <property type="molecule type" value="Genomic_DNA"/>
</dbReference>
<keyword evidence="2" id="KW-1185">Reference proteome</keyword>
<dbReference type="Proteomes" id="UP000183487">
    <property type="component" value="Unassembled WGS sequence"/>
</dbReference>
<evidence type="ECO:0008006" key="3">
    <source>
        <dbReference type="Google" id="ProtNLM"/>
    </source>
</evidence>
<evidence type="ECO:0000313" key="1">
    <source>
        <dbReference type="EMBL" id="SDR50658.1"/>
    </source>
</evidence>
<dbReference type="RefSeq" id="WP_074771986.1">
    <property type="nucleotide sequence ID" value="NZ_FNKP01000003.1"/>
</dbReference>
<organism evidence="1 2">
    <name type="scientific">Paraburkholderia fungorum</name>
    <dbReference type="NCBI Taxonomy" id="134537"/>
    <lineage>
        <taxon>Bacteria</taxon>
        <taxon>Pseudomonadati</taxon>
        <taxon>Pseudomonadota</taxon>
        <taxon>Betaproteobacteria</taxon>
        <taxon>Burkholderiales</taxon>
        <taxon>Burkholderiaceae</taxon>
        <taxon>Paraburkholderia</taxon>
    </lineage>
</organism>
<gene>
    <name evidence="1" type="ORF">SAMN05443245_6722</name>
</gene>
<evidence type="ECO:0000313" key="2">
    <source>
        <dbReference type="Proteomes" id="UP000183487"/>
    </source>
</evidence>
<accession>A0A1H1JKV3</accession>
<reference evidence="2" key="1">
    <citation type="submission" date="2016-10" db="EMBL/GenBank/DDBJ databases">
        <authorList>
            <person name="Varghese N."/>
        </authorList>
    </citation>
    <scope>NUCLEOTIDE SEQUENCE [LARGE SCALE GENOMIC DNA]</scope>
    <source>
        <strain evidence="2">GAS106B</strain>
    </source>
</reference>
<name>A0A1H1JKV3_9BURK</name>